<dbReference type="Pfam" id="PF06041">
    <property type="entry name" value="DUF924"/>
    <property type="match status" value="1"/>
</dbReference>
<dbReference type="Gene3D" id="1.20.58.320">
    <property type="entry name" value="TPR-like"/>
    <property type="match status" value="1"/>
</dbReference>
<dbReference type="KEGG" id="palw:PSAL_011110"/>
<proteinExistence type="predicted"/>
<dbReference type="SUPFAM" id="SSF48452">
    <property type="entry name" value="TPR-like"/>
    <property type="match status" value="1"/>
</dbReference>
<protein>
    <recommendedName>
        <fullName evidence="3">DUF924 domain-containing protein</fullName>
    </recommendedName>
</protein>
<dbReference type="InterPro" id="IPR011990">
    <property type="entry name" value="TPR-like_helical_dom_sf"/>
</dbReference>
<name>A0A418SFL7_9RHOB</name>
<dbReference type="AlphaFoldDB" id="A0A418SFL7"/>
<dbReference type="OrthoDB" id="7593450at2"/>
<dbReference type="Gene3D" id="1.25.40.10">
    <property type="entry name" value="Tetratricopeptide repeat domain"/>
    <property type="match status" value="1"/>
</dbReference>
<dbReference type="RefSeq" id="WP_119839592.1">
    <property type="nucleotide sequence ID" value="NZ_CP060436.1"/>
</dbReference>
<evidence type="ECO:0008006" key="3">
    <source>
        <dbReference type="Google" id="ProtNLM"/>
    </source>
</evidence>
<organism evidence="1 2">
    <name type="scientific">Pseudooceanicola algae</name>
    <dbReference type="NCBI Taxonomy" id="1537215"/>
    <lineage>
        <taxon>Bacteria</taxon>
        <taxon>Pseudomonadati</taxon>
        <taxon>Pseudomonadota</taxon>
        <taxon>Alphaproteobacteria</taxon>
        <taxon>Rhodobacterales</taxon>
        <taxon>Paracoccaceae</taxon>
        <taxon>Pseudooceanicola</taxon>
    </lineage>
</organism>
<evidence type="ECO:0000313" key="1">
    <source>
        <dbReference type="EMBL" id="QPM89882.1"/>
    </source>
</evidence>
<sequence>MIAPDELLKFWLDDVGPSGWYQPSEDLDQQIRDRFGAAWENACAGAYGLWLTYPSGALAYIILMDQLPRNMFRGKGKAFDSDRVALAAAKVAISNGWDLRIDEPARQFFYLPMMHSENLCDQDRCVRLLVERMPETGAPNLLHARAHREVIRMFGRFPYRNDALERRGTSAEMDYLNAGAYARTVSEIRAEA</sequence>
<dbReference type="Proteomes" id="UP000283786">
    <property type="component" value="Chromosome"/>
</dbReference>
<gene>
    <name evidence="1" type="ORF">PSAL_011110</name>
</gene>
<dbReference type="InterPro" id="IPR010323">
    <property type="entry name" value="DUF924"/>
</dbReference>
<accession>A0A418SFL7</accession>
<dbReference type="EMBL" id="CP060436">
    <property type="protein sequence ID" value="QPM89882.1"/>
    <property type="molecule type" value="Genomic_DNA"/>
</dbReference>
<evidence type="ECO:0000313" key="2">
    <source>
        <dbReference type="Proteomes" id="UP000283786"/>
    </source>
</evidence>
<reference evidence="1 2" key="1">
    <citation type="submission" date="2020-08" db="EMBL/GenBank/DDBJ databases">
        <title>Genome sequence of Rhodobacteraceae bacterium Lw-13e.</title>
        <authorList>
            <person name="Poehlein A."/>
            <person name="Wolter L."/>
            <person name="Daniel R."/>
            <person name="Brinkhoff T."/>
        </authorList>
    </citation>
    <scope>NUCLEOTIDE SEQUENCE [LARGE SCALE GENOMIC DNA]</scope>
    <source>
        <strain evidence="1 2">Lw-13e</strain>
    </source>
</reference>
<keyword evidence="2" id="KW-1185">Reference proteome</keyword>